<dbReference type="Gene3D" id="3.30.420.40">
    <property type="match status" value="1"/>
</dbReference>
<protein>
    <submittedName>
        <fullName evidence="1">Fructokinase</fullName>
    </submittedName>
</protein>
<reference evidence="1 2" key="1">
    <citation type="submission" date="2018-09" db="EMBL/GenBank/DDBJ databases">
        <authorList>
            <person name="Livingstone P.G."/>
            <person name="Whitworth D.E."/>
        </authorList>
    </citation>
    <scope>NUCLEOTIDE SEQUENCE [LARGE SCALE GENOMIC DNA]</scope>
    <source>
        <strain evidence="1 2">CA031B</strain>
    </source>
</reference>
<accession>A0ABX9Q5C3</accession>
<name>A0ABX9Q5C3_9BACT</name>
<proteinExistence type="predicted"/>
<dbReference type="Proteomes" id="UP000278907">
    <property type="component" value="Unassembled WGS sequence"/>
</dbReference>
<evidence type="ECO:0000313" key="1">
    <source>
        <dbReference type="EMBL" id="RKH75280.1"/>
    </source>
</evidence>
<gene>
    <name evidence="1" type="ORF">D7Y13_44800</name>
</gene>
<evidence type="ECO:0000313" key="2">
    <source>
        <dbReference type="Proteomes" id="UP000278907"/>
    </source>
</evidence>
<dbReference type="EMBL" id="RAWI01001433">
    <property type="protein sequence ID" value="RKH75280.1"/>
    <property type="molecule type" value="Genomic_DNA"/>
</dbReference>
<comment type="caution">
    <text evidence="1">The sequence shown here is derived from an EMBL/GenBank/DDBJ whole genome shotgun (WGS) entry which is preliminary data.</text>
</comment>
<keyword evidence="2" id="KW-1185">Reference proteome</keyword>
<sequence length="42" mass="4339">MADRPRYGCIEAGGTKFVLGVASGPDDIIATTRVETTTPAVT</sequence>
<organism evidence="1 2">
    <name type="scientific">Corallococcus praedator</name>
    <dbReference type="NCBI Taxonomy" id="2316724"/>
    <lineage>
        <taxon>Bacteria</taxon>
        <taxon>Pseudomonadati</taxon>
        <taxon>Myxococcota</taxon>
        <taxon>Myxococcia</taxon>
        <taxon>Myxococcales</taxon>
        <taxon>Cystobacterineae</taxon>
        <taxon>Myxococcaceae</taxon>
        <taxon>Corallococcus</taxon>
    </lineage>
</organism>
<feature type="non-terminal residue" evidence="1">
    <location>
        <position position="42"/>
    </location>
</feature>